<organism evidence="1 2">
    <name type="scientific">Rhizobium leguminosarum bv. trifolii (strain WSM2304)</name>
    <dbReference type="NCBI Taxonomy" id="395492"/>
    <lineage>
        <taxon>Bacteria</taxon>
        <taxon>Pseudomonadati</taxon>
        <taxon>Pseudomonadota</taxon>
        <taxon>Alphaproteobacteria</taxon>
        <taxon>Hyphomicrobiales</taxon>
        <taxon>Rhizobiaceae</taxon>
        <taxon>Rhizobium/Agrobacterium group</taxon>
        <taxon>Rhizobium</taxon>
    </lineage>
</organism>
<accession>A0ABF7QZZ1</accession>
<proteinExistence type="predicted"/>
<geneLocation type="plasmid" evidence="1 2">
    <name>pRLG203</name>
</geneLocation>
<reference evidence="1 2" key="1">
    <citation type="journal article" date="2010" name="Stand. Genomic Sci.">
        <title>Complete genome sequence of Rhizobium leguminosarum bv trifolii strain WSM2304, an effective microsymbiont of the South American clover Trifolium polymorphum.</title>
        <authorList>
            <person name="Reeve W."/>
            <person name="O'Hara G."/>
            <person name="Chain P."/>
            <person name="Ardley J."/>
            <person name="Brau L."/>
            <person name="Nandesena K."/>
            <person name="Tiwari R."/>
            <person name="Malfatti S."/>
            <person name="Kiss H."/>
            <person name="Lapidus A."/>
            <person name="Copeland A."/>
            <person name="Nolan M."/>
            <person name="Land M."/>
            <person name="Ivanova N."/>
            <person name="Mavromatis K."/>
            <person name="Markowitz V."/>
            <person name="Kyrpides N."/>
            <person name="Melino V."/>
            <person name="Denton M."/>
            <person name="Yates R."/>
            <person name="Howieson J."/>
        </authorList>
    </citation>
    <scope>NUCLEOTIDE SEQUENCE [LARGE SCALE GENOMIC DNA]</scope>
    <source>
        <strain evidence="1 2">WSM2304</strain>
    </source>
</reference>
<evidence type="ECO:0000313" key="2">
    <source>
        <dbReference type="Proteomes" id="UP000008330"/>
    </source>
</evidence>
<dbReference type="KEGG" id="rlt:Rleg2_6231"/>
<sequence length="194" mass="21989">MDSAVFDVHCIRRQVGSTGLVIFERDDILLRQKPWFEDQTLGDIDADFVAMLREMRDLDVRFGFISHHSAPPSDTRVRIDSATLTRLLDDLLKVSGALPDFWIDAACTSDPRQHQRSHSRSDLDLIPKLMGWYEADLNRTVMVRRAEAPRVSPDAPGLTEIFYPGLSARSPSNTSRRATVGWLKTMIKHAVDLE</sequence>
<dbReference type="Proteomes" id="UP000008330">
    <property type="component" value="Plasmid pRLG203"/>
</dbReference>
<keyword evidence="1" id="KW-0614">Plasmid</keyword>
<gene>
    <name evidence="1" type="ordered locus">Rleg2_6231</name>
</gene>
<name>A0ABF7QZZ1_RHILW</name>
<protein>
    <submittedName>
        <fullName evidence="1">Uncharacterized protein</fullName>
    </submittedName>
</protein>
<evidence type="ECO:0000313" key="1">
    <source>
        <dbReference type="EMBL" id="ACI59607.1"/>
    </source>
</evidence>
<dbReference type="EMBL" id="CP001195">
    <property type="protein sequence ID" value="ACI59607.1"/>
    <property type="molecule type" value="Genomic_DNA"/>
</dbReference>
<dbReference type="RefSeq" id="WP_012559874.1">
    <property type="nucleotide sequence ID" value="NC_011370.1"/>
</dbReference>
<dbReference type="AlphaFoldDB" id="A0ABF7QZZ1"/>
<keyword evidence="2" id="KW-1185">Reference proteome</keyword>